<feature type="region of interest" description="Disordered" evidence="1">
    <location>
        <begin position="1"/>
        <end position="39"/>
    </location>
</feature>
<dbReference type="AlphaFoldDB" id="A0A2S6I2W1"/>
<proteinExistence type="predicted"/>
<feature type="region of interest" description="Disordered" evidence="1">
    <location>
        <begin position="80"/>
        <end position="99"/>
    </location>
</feature>
<name>A0A2S6I2W1_9BACT</name>
<accession>A0A2S6I2W1</accession>
<evidence type="ECO:0000313" key="3">
    <source>
        <dbReference type="Proteomes" id="UP000237662"/>
    </source>
</evidence>
<evidence type="ECO:0000256" key="1">
    <source>
        <dbReference type="SAM" id="MobiDB-lite"/>
    </source>
</evidence>
<feature type="compositionally biased region" description="Basic and acidic residues" evidence="1">
    <location>
        <begin position="8"/>
        <end position="18"/>
    </location>
</feature>
<reference evidence="2 3" key="1">
    <citation type="submission" date="2018-02" db="EMBL/GenBank/DDBJ databases">
        <title>Genomic Encyclopedia of Archaeal and Bacterial Type Strains, Phase II (KMG-II): from individual species to whole genera.</title>
        <authorList>
            <person name="Goeker M."/>
        </authorList>
    </citation>
    <scope>NUCLEOTIDE SEQUENCE [LARGE SCALE GENOMIC DNA]</scope>
    <source>
        <strain evidence="2 3">DSM 29526</strain>
    </source>
</reference>
<protein>
    <submittedName>
        <fullName evidence="2">Uncharacterized protein</fullName>
    </submittedName>
</protein>
<comment type="caution">
    <text evidence="2">The sequence shown here is derived from an EMBL/GenBank/DDBJ whole genome shotgun (WGS) entry which is preliminary data.</text>
</comment>
<evidence type="ECO:0000313" key="2">
    <source>
        <dbReference type="EMBL" id="PPK85524.1"/>
    </source>
</evidence>
<dbReference type="Proteomes" id="UP000237662">
    <property type="component" value="Unassembled WGS sequence"/>
</dbReference>
<gene>
    <name evidence="2" type="ORF">CLV84_2425</name>
</gene>
<sequence>MAARGRPSGRDIGGRKEGGNPTQAAAALPLPGNHATTHAGRLSLRLNEGDGRRKEYFAHPPLGTSYRRDDEIYVVNSLQRFGRGQGDAGQPTQASGEYG</sequence>
<organism evidence="2 3">
    <name type="scientific">Neolewinella xylanilytica</name>
    <dbReference type="NCBI Taxonomy" id="1514080"/>
    <lineage>
        <taxon>Bacteria</taxon>
        <taxon>Pseudomonadati</taxon>
        <taxon>Bacteroidota</taxon>
        <taxon>Saprospiria</taxon>
        <taxon>Saprospirales</taxon>
        <taxon>Lewinellaceae</taxon>
        <taxon>Neolewinella</taxon>
    </lineage>
</organism>
<feature type="compositionally biased region" description="Polar residues" evidence="1">
    <location>
        <begin position="90"/>
        <end position="99"/>
    </location>
</feature>
<keyword evidence="3" id="KW-1185">Reference proteome</keyword>
<dbReference type="EMBL" id="PTJC01000006">
    <property type="protein sequence ID" value="PPK85524.1"/>
    <property type="molecule type" value="Genomic_DNA"/>
</dbReference>